<organism evidence="2 3">
    <name type="scientific">Callithrix jacchus</name>
    <name type="common">White-tufted-ear marmoset</name>
    <name type="synonym">Simia Jacchus</name>
    <dbReference type="NCBI Taxonomy" id="9483"/>
    <lineage>
        <taxon>Eukaryota</taxon>
        <taxon>Metazoa</taxon>
        <taxon>Chordata</taxon>
        <taxon>Craniata</taxon>
        <taxon>Vertebrata</taxon>
        <taxon>Euteleostomi</taxon>
        <taxon>Mammalia</taxon>
        <taxon>Eutheria</taxon>
        <taxon>Euarchontoglires</taxon>
        <taxon>Primates</taxon>
        <taxon>Haplorrhini</taxon>
        <taxon>Platyrrhini</taxon>
        <taxon>Cebidae</taxon>
        <taxon>Callitrichinae</taxon>
        <taxon>Callithrix</taxon>
        <taxon>Callithrix</taxon>
    </lineage>
</organism>
<dbReference type="GeneTree" id="ENSGT01150000286943"/>
<name>A0A8I3WS71_CALJA</name>
<evidence type="ECO:0000313" key="3">
    <source>
        <dbReference type="Proteomes" id="UP000008225"/>
    </source>
</evidence>
<sequence length="92" mass="10375">QPALGGWRFCYISFCFLFLRWSLPLSPRLECSGVISAHCNLCLPGSSDSYTSDSQVAEITGMCHHTQLIFCIFCKDRVLPCWPGWSQTPDLK</sequence>
<reference evidence="2" key="2">
    <citation type="submission" date="2025-08" db="UniProtKB">
        <authorList>
            <consortium name="Ensembl"/>
        </authorList>
    </citation>
    <scope>IDENTIFICATION</scope>
</reference>
<feature type="signal peptide" evidence="1">
    <location>
        <begin position="1"/>
        <end position="24"/>
    </location>
</feature>
<protein>
    <submittedName>
        <fullName evidence="2">Uncharacterized protein</fullName>
    </submittedName>
</protein>
<keyword evidence="3" id="KW-1185">Reference proteome</keyword>
<dbReference type="PANTHER" id="PTHR12138">
    <property type="entry name" value="PRIMATE-EXPANDED PROTEIN FAMILY"/>
    <property type="match status" value="1"/>
</dbReference>
<dbReference type="Ensembl" id="ENSCJAT00000127005.1">
    <property type="protein sequence ID" value="ENSCJAP00000088292.1"/>
    <property type="gene ID" value="ENSCJAG00000087083.1"/>
</dbReference>
<evidence type="ECO:0000256" key="1">
    <source>
        <dbReference type="SAM" id="SignalP"/>
    </source>
</evidence>
<dbReference type="PANTHER" id="PTHR12138:SF162">
    <property type="entry name" value="CHROMOSOME UNDETERMINED SCAFFOLD_275, WHOLE GENOME SHOTGUN SEQUENCE"/>
    <property type="match status" value="1"/>
</dbReference>
<reference evidence="2" key="3">
    <citation type="submission" date="2025-09" db="UniProtKB">
        <authorList>
            <consortium name="Ensembl"/>
        </authorList>
    </citation>
    <scope>IDENTIFICATION</scope>
</reference>
<dbReference type="AlphaFoldDB" id="A0A8I3WS71"/>
<reference evidence="2 3" key="1">
    <citation type="submission" date="2009-03" db="EMBL/GenBank/DDBJ databases">
        <authorList>
            <person name="Warren W."/>
            <person name="Ye L."/>
            <person name="Minx P."/>
            <person name="Worley K."/>
            <person name="Gibbs R."/>
            <person name="Wilson R.K."/>
        </authorList>
    </citation>
    <scope>NUCLEOTIDE SEQUENCE [LARGE SCALE GENOMIC DNA]</scope>
</reference>
<proteinExistence type="predicted"/>
<accession>A0A8I3WS71</accession>
<dbReference type="Proteomes" id="UP000008225">
    <property type="component" value="Chromosome 13"/>
</dbReference>
<keyword evidence="1" id="KW-0732">Signal</keyword>
<feature type="chain" id="PRO_5035299895" evidence="1">
    <location>
        <begin position="25"/>
        <end position="92"/>
    </location>
</feature>
<evidence type="ECO:0000313" key="2">
    <source>
        <dbReference type="Ensembl" id="ENSCJAP00000088292.1"/>
    </source>
</evidence>
<dbReference type="OMA" id="IFCIFCK"/>